<organism evidence="1 2">
    <name type="scientific">Antrihabitans stalagmiti</name>
    <dbReference type="NCBI Taxonomy" id="2799499"/>
    <lineage>
        <taxon>Bacteria</taxon>
        <taxon>Bacillati</taxon>
        <taxon>Actinomycetota</taxon>
        <taxon>Actinomycetes</taxon>
        <taxon>Mycobacteriales</taxon>
        <taxon>Nocardiaceae</taxon>
        <taxon>Antrihabitans</taxon>
    </lineage>
</organism>
<protein>
    <submittedName>
        <fullName evidence="1">Uncharacterized protein</fullName>
    </submittedName>
</protein>
<dbReference type="AlphaFoldDB" id="A0A934NRN4"/>
<keyword evidence="2" id="KW-1185">Reference proteome</keyword>
<dbReference type="EMBL" id="JAEMNV010000004">
    <property type="protein sequence ID" value="MBJ8340012.1"/>
    <property type="molecule type" value="Genomic_DNA"/>
</dbReference>
<proteinExistence type="predicted"/>
<name>A0A934NRN4_9NOCA</name>
<gene>
    <name evidence="1" type="ORF">JGU71_14035</name>
</gene>
<dbReference type="Proteomes" id="UP000655868">
    <property type="component" value="Unassembled WGS sequence"/>
</dbReference>
<evidence type="ECO:0000313" key="2">
    <source>
        <dbReference type="Proteomes" id="UP000655868"/>
    </source>
</evidence>
<comment type="caution">
    <text evidence="1">The sequence shown here is derived from an EMBL/GenBank/DDBJ whole genome shotgun (WGS) entry which is preliminary data.</text>
</comment>
<dbReference type="RefSeq" id="WP_199704780.1">
    <property type="nucleotide sequence ID" value="NZ_JAEMNV010000004.1"/>
</dbReference>
<reference evidence="1" key="1">
    <citation type="submission" date="2020-12" db="EMBL/GenBank/DDBJ databases">
        <title>Antrihabitans popcorni sp. nov. and Antrihabitans auranticaus sp. nov., isolated from a larva cave.</title>
        <authorList>
            <person name="Lee S.D."/>
            <person name="Kim I.S."/>
        </authorList>
    </citation>
    <scope>NUCLEOTIDE SEQUENCE</scope>
    <source>
        <strain evidence="1">YC3-6</strain>
    </source>
</reference>
<evidence type="ECO:0000313" key="1">
    <source>
        <dbReference type="EMBL" id="MBJ8340012.1"/>
    </source>
</evidence>
<accession>A0A934NRN4</accession>
<sequence length="276" mass="30694">MTVAVWVKVFDGIVLSTDSASTALLPNGSAQVYNNADKIFHLHRKLPIGAMTWGLGQIGPASISTVSKSLRLRLMGRDPDHPEWEVDADTYTIEGVAERVAEMFCELMKQTNQDDWPGQLGYLVAGFSAKSDQSEAWLLKFEDKVDEVPGPEQVASTDRWGYEAYAQPDAVDRLFRGYDQRLLARLLAATPPQHHADMVALLEEHHRVPLHPAMPFPDAIALAKFMVETTAGFTHFNLGPDTVGGPVEVAGINLHEGFRWIKRKHYFSTELNQGEL</sequence>